<dbReference type="InterPro" id="IPR036264">
    <property type="entry name" value="Bact_exopeptidase_dim_dom"/>
</dbReference>
<feature type="region of interest" description="Disordered" evidence="6">
    <location>
        <begin position="111"/>
        <end position="134"/>
    </location>
</feature>
<evidence type="ECO:0000256" key="5">
    <source>
        <dbReference type="ARBA" id="ARBA00022833"/>
    </source>
</evidence>
<dbReference type="CDD" id="cd05652">
    <property type="entry name" value="M20_ArgE_DapE-like_fungal"/>
    <property type="match status" value="1"/>
</dbReference>
<keyword evidence="4" id="KW-0378">Hydrolase</keyword>
<evidence type="ECO:0000256" key="1">
    <source>
        <dbReference type="ARBA" id="ARBA00001947"/>
    </source>
</evidence>
<keyword evidence="9" id="KW-1185">Reference proteome</keyword>
<dbReference type="Gene3D" id="3.30.70.360">
    <property type="match status" value="1"/>
</dbReference>
<dbReference type="AlphaFoldDB" id="A0AAX4IM56"/>
<name>A0AAX4IM56_9PEZI</name>
<reference evidence="9" key="1">
    <citation type="journal article" date="2023" name="bioRxiv">
        <title>Complete genome of the Medicago anthracnose fungus, Colletotrichum destructivum, reveals a mini-chromosome-like region within a core chromosome.</title>
        <authorList>
            <person name="Lapalu N."/>
            <person name="Simon A."/>
            <person name="Lu A."/>
            <person name="Plaumann P.-L."/>
            <person name="Amselem J."/>
            <person name="Pigne S."/>
            <person name="Auger A."/>
            <person name="Koch C."/>
            <person name="Dallery J.-F."/>
            <person name="O'Connell R.J."/>
        </authorList>
    </citation>
    <scope>NUCLEOTIDE SEQUENCE [LARGE SCALE GENOMIC DNA]</scope>
    <source>
        <strain evidence="9">CBS 520.97</strain>
    </source>
</reference>
<dbReference type="Gene3D" id="3.40.630.10">
    <property type="entry name" value="Zn peptidases"/>
    <property type="match status" value="1"/>
</dbReference>
<dbReference type="PROSITE" id="PS00759">
    <property type="entry name" value="ARGE_DAPE_CPG2_2"/>
    <property type="match status" value="1"/>
</dbReference>
<keyword evidence="3" id="KW-0479">Metal-binding</keyword>
<evidence type="ECO:0000256" key="2">
    <source>
        <dbReference type="ARBA" id="ARBA00006247"/>
    </source>
</evidence>
<dbReference type="PANTHER" id="PTHR43808:SF30">
    <property type="entry name" value="ACETYLORNITHINE DEACETYLASE"/>
    <property type="match status" value="1"/>
</dbReference>
<proteinExistence type="inferred from homology"/>
<keyword evidence="5" id="KW-0862">Zinc</keyword>
<evidence type="ECO:0000259" key="7">
    <source>
        <dbReference type="Pfam" id="PF07687"/>
    </source>
</evidence>
<accession>A0AAX4IM56</accession>
<dbReference type="InterPro" id="IPR011650">
    <property type="entry name" value="Peptidase_M20_dimer"/>
</dbReference>
<dbReference type="SUPFAM" id="SSF55031">
    <property type="entry name" value="Bacterial exopeptidase dimerisation domain"/>
    <property type="match status" value="1"/>
</dbReference>
<evidence type="ECO:0000256" key="4">
    <source>
        <dbReference type="ARBA" id="ARBA00022801"/>
    </source>
</evidence>
<dbReference type="EMBL" id="CP137310">
    <property type="protein sequence ID" value="WQF84277.1"/>
    <property type="molecule type" value="Genomic_DNA"/>
</dbReference>
<dbReference type="GO" id="GO:0046872">
    <property type="term" value="F:metal ion binding"/>
    <property type="evidence" value="ECO:0007669"/>
    <property type="project" value="UniProtKB-KW"/>
</dbReference>
<evidence type="ECO:0000256" key="3">
    <source>
        <dbReference type="ARBA" id="ARBA00022723"/>
    </source>
</evidence>
<feature type="domain" description="Peptidase M20 dimerisation" evidence="7">
    <location>
        <begin position="317"/>
        <end position="418"/>
    </location>
</feature>
<comment type="similarity">
    <text evidence="2">Belongs to the peptidase M20A family.</text>
</comment>
<dbReference type="InterPro" id="IPR001261">
    <property type="entry name" value="ArgE/DapE_CS"/>
</dbReference>
<dbReference type="GeneID" id="87945794"/>
<protein>
    <submittedName>
        <fullName evidence="8">Peptidase M20, bacterial exopeptidase dimerization domain-containing protein</fullName>
    </submittedName>
</protein>
<feature type="compositionally biased region" description="Low complexity" evidence="6">
    <location>
        <begin position="119"/>
        <end position="134"/>
    </location>
</feature>
<dbReference type="GO" id="GO:0016787">
    <property type="term" value="F:hydrolase activity"/>
    <property type="evidence" value="ECO:0007669"/>
    <property type="project" value="UniProtKB-KW"/>
</dbReference>
<dbReference type="Proteomes" id="UP001322277">
    <property type="component" value="Chromosome 6"/>
</dbReference>
<dbReference type="PANTHER" id="PTHR43808">
    <property type="entry name" value="ACETYLORNITHINE DEACETYLASE"/>
    <property type="match status" value="1"/>
</dbReference>
<organism evidence="8 9">
    <name type="scientific">Colletotrichum destructivum</name>
    <dbReference type="NCBI Taxonomy" id="34406"/>
    <lineage>
        <taxon>Eukaryota</taxon>
        <taxon>Fungi</taxon>
        <taxon>Dikarya</taxon>
        <taxon>Ascomycota</taxon>
        <taxon>Pezizomycotina</taxon>
        <taxon>Sordariomycetes</taxon>
        <taxon>Hypocreomycetidae</taxon>
        <taxon>Glomerellales</taxon>
        <taxon>Glomerellaceae</taxon>
        <taxon>Colletotrichum</taxon>
        <taxon>Colletotrichum destructivum species complex</taxon>
    </lineage>
</organism>
<dbReference type="SUPFAM" id="SSF53187">
    <property type="entry name" value="Zn-dependent exopeptidases"/>
    <property type="match status" value="1"/>
</dbReference>
<gene>
    <name evidence="8" type="ORF">CDEST_09291</name>
</gene>
<dbReference type="Pfam" id="PF07687">
    <property type="entry name" value="M20_dimer"/>
    <property type="match status" value="1"/>
</dbReference>
<evidence type="ECO:0000313" key="8">
    <source>
        <dbReference type="EMBL" id="WQF84277.1"/>
    </source>
</evidence>
<sequence>MLLHPCIARLYYRHPLPPRGKPTSVRFLLPTPLLPANRAKLRLTFTPGCCYLVPRRILSPIRLGVRACQSNLESNPSSKQPTTMYISQFLSLGALLPLAATLGIQQPLGADTPRLTPHASSVTPGSSSSSSTAPSWRGDLLKLHRSLIEIPSVSGNESAAGKFLVDYLTGRGYVSSLQFLPPRGNDSNETPRFNVLAWKTNQRQPKPRVVISSHYDVVPPHIPYGISDDQITPDTRISGRGSVDAKASVAAQIIALEDLFSADKVDPDDVMLLFVIGEEDTGDGMRFFSDSLQEADPPVQFGSVIFGEPTEGKLACGHKGGVFCDITAKGVAGHSGYPWLGKSANEIMIKALAKVITTDLGSTEKWGNTTVNVGQLNGGVAQNVIPAAALARIAVRVAIGPEKDGGNIVKGRIQKILDETDSDSLELTCTHGYGVVEANCDVDGFETTVANYGTDIPNLKGSHTRYLYGPGSILVAHGRDENITVGELEEAVGGYQKLILHALKASA</sequence>
<dbReference type="InterPro" id="IPR050072">
    <property type="entry name" value="Peptidase_M20A"/>
</dbReference>
<evidence type="ECO:0000256" key="6">
    <source>
        <dbReference type="SAM" id="MobiDB-lite"/>
    </source>
</evidence>
<comment type="cofactor">
    <cofactor evidence="1">
        <name>Zn(2+)</name>
        <dbReference type="ChEBI" id="CHEBI:29105"/>
    </cofactor>
</comment>
<dbReference type="RefSeq" id="XP_062781501.1">
    <property type="nucleotide sequence ID" value="XM_062925450.1"/>
</dbReference>
<dbReference type="KEGG" id="cdet:87945794"/>
<evidence type="ECO:0000313" key="9">
    <source>
        <dbReference type="Proteomes" id="UP001322277"/>
    </source>
</evidence>